<sequence>MWWPVTEPSRPALPRWVPLAAATAVGVAGLAAAAVVVACRRKIVEEPVLPPPPPAPDRPRHLESLVGVLSAEKPASRQPPPRVASPLPPVDPKARRNHVILLVIAAVVVWAWVAGYIVHASAGPTYDPGPASTTDFDPGYLNDLRVVHPDRY</sequence>
<evidence type="ECO:0000313" key="3">
    <source>
        <dbReference type="EMBL" id="SFE39463.1"/>
    </source>
</evidence>
<keyword evidence="4" id="KW-1185">Reference proteome</keyword>
<dbReference type="AlphaFoldDB" id="A0A1I2A8Z8"/>
<protein>
    <submittedName>
        <fullName evidence="3">Uncharacterized protein</fullName>
    </submittedName>
</protein>
<keyword evidence="2" id="KW-0812">Transmembrane</keyword>
<evidence type="ECO:0000256" key="1">
    <source>
        <dbReference type="SAM" id="MobiDB-lite"/>
    </source>
</evidence>
<evidence type="ECO:0000256" key="2">
    <source>
        <dbReference type="SAM" id="Phobius"/>
    </source>
</evidence>
<dbReference type="Proteomes" id="UP000199645">
    <property type="component" value="Unassembled WGS sequence"/>
</dbReference>
<feature type="compositionally biased region" description="Pro residues" evidence="1">
    <location>
        <begin position="77"/>
        <end position="89"/>
    </location>
</feature>
<feature type="transmembrane region" description="Helical" evidence="2">
    <location>
        <begin position="99"/>
        <end position="118"/>
    </location>
</feature>
<accession>A0A1I2A8Z8</accession>
<proteinExistence type="predicted"/>
<keyword evidence="2" id="KW-1133">Transmembrane helix</keyword>
<dbReference type="STRING" id="35752.SAMN05421541_101535"/>
<keyword evidence="2" id="KW-0472">Membrane</keyword>
<organism evidence="3 4">
    <name type="scientific">Actinoplanes philippinensis</name>
    <dbReference type="NCBI Taxonomy" id="35752"/>
    <lineage>
        <taxon>Bacteria</taxon>
        <taxon>Bacillati</taxon>
        <taxon>Actinomycetota</taxon>
        <taxon>Actinomycetes</taxon>
        <taxon>Micromonosporales</taxon>
        <taxon>Micromonosporaceae</taxon>
        <taxon>Actinoplanes</taxon>
    </lineage>
</organism>
<evidence type="ECO:0000313" key="4">
    <source>
        <dbReference type="Proteomes" id="UP000199645"/>
    </source>
</evidence>
<reference evidence="3 4" key="1">
    <citation type="submission" date="2016-10" db="EMBL/GenBank/DDBJ databases">
        <authorList>
            <person name="de Groot N.N."/>
        </authorList>
    </citation>
    <scope>NUCLEOTIDE SEQUENCE [LARGE SCALE GENOMIC DNA]</scope>
    <source>
        <strain evidence="3 4">DSM 43019</strain>
    </source>
</reference>
<feature type="transmembrane region" description="Helical" evidence="2">
    <location>
        <begin position="16"/>
        <end position="39"/>
    </location>
</feature>
<name>A0A1I2A8Z8_9ACTN</name>
<gene>
    <name evidence="3" type="ORF">SAMN05421541_101535</name>
</gene>
<feature type="region of interest" description="Disordered" evidence="1">
    <location>
        <begin position="70"/>
        <end position="89"/>
    </location>
</feature>
<dbReference type="EMBL" id="FONV01000001">
    <property type="protein sequence ID" value="SFE39463.1"/>
    <property type="molecule type" value="Genomic_DNA"/>
</dbReference>